<evidence type="ECO:0000313" key="3">
    <source>
        <dbReference type="EMBL" id="MFC6036611.1"/>
    </source>
</evidence>
<dbReference type="InterPro" id="IPR004046">
    <property type="entry name" value="GST_C"/>
</dbReference>
<accession>A0ABW1KZP6</accession>
<dbReference type="Gene3D" id="1.20.1050.10">
    <property type="match status" value="1"/>
</dbReference>
<comment type="caution">
    <text evidence="3">The sequence shown here is derived from an EMBL/GenBank/DDBJ whole genome shotgun (WGS) entry which is preliminary data.</text>
</comment>
<evidence type="ECO:0000313" key="4">
    <source>
        <dbReference type="Proteomes" id="UP001596116"/>
    </source>
</evidence>
<feature type="domain" description="GST C-terminal" evidence="2">
    <location>
        <begin position="117"/>
        <end position="245"/>
    </location>
</feature>
<feature type="domain" description="GST N-terminal" evidence="1">
    <location>
        <begin position="1"/>
        <end position="87"/>
    </location>
</feature>
<protein>
    <submittedName>
        <fullName evidence="3">Glutathione S-transferase family protein</fullName>
    </submittedName>
</protein>
<gene>
    <name evidence="3" type="ORF">ACFMB1_13720</name>
</gene>
<dbReference type="SUPFAM" id="SSF52833">
    <property type="entry name" value="Thioredoxin-like"/>
    <property type="match status" value="1"/>
</dbReference>
<evidence type="ECO:0000259" key="2">
    <source>
        <dbReference type="PROSITE" id="PS50405"/>
    </source>
</evidence>
<organism evidence="3 4">
    <name type="scientific">Hyphococcus aureus</name>
    <dbReference type="NCBI Taxonomy" id="2666033"/>
    <lineage>
        <taxon>Bacteria</taxon>
        <taxon>Pseudomonadati</taxon>
        <taxon>Pseudomonadota</taxon>
        <taxon>Alphaproteobacteria</taxon>
        <taxon>Parvularculales</taxon>
        <taxon>Parvularculaceae</taxon>
        <taxon>Hyphococcus</taxon>
    </lineage>
</organism>
<dbReference type="Gene3D" id="3.40.30.10">
    <property type="entry name" value="Glutaredoxin"/>
    <property type="match status" value="1"/>
</dbReference>
<dbReference type="InterPro" id="IPR004045">
    <property type="entry name" value="Glutathione_S-Trfase_N"/>
</dbReference>
<dbReference type="PROSITE" id="PS50405">
    <property type="entry name" value="GST_CTER"/>
    <property type="match status" value="1"/>
</dbReference>
<dbReference type="PROSITE" id="PS50404">
    <property type="entry name" value="GST_NTER"/>
    <property type="match status" value="1"/>
</dbReference>
<dbReference type="CDD" id="cd00570">
    <property type="entry name" value="GST_N_family"/>
    <property type="match status" value="1"/>
</dbReference>
<dbReference type="Pfam" id="PF00043">
    <property type="entry name" value="GST_C"/>
    <property type="match status" value="1"/>
</dbReference>
<dbReference type="InterPro" id="IPR036282">
    <property type="entry name" value="Glutathione-S-Trfase_C_sf"/>
</dbReference>
<sequence length="260" mass="28680">MALVLYHGEPNGPSLTVLAALFETGHDAELRPIDLTMAERHSDGLPHNVETQMSIEGEGPVLVADGEPMADSVFLACYLNDTAENSPIAPTDAFARWEMMTWCRQIIERAAPAAAYLGVKAHLSDKLSSLSEAVFQKKMAPIKSEDLKARWNDIREGDFDDEKISDSKAKIKAAVEMVEAKLRDGRDWLLGEFSIADLETYAWLAGMGDIEPTAFEGAMRTEDWLNRIKARPSVSRALSLAKTPAPQQVWAPGPEINRWG</sequence>
<dbReference type="InterPro" id="IPR036249">
    <property type="entry name" value="Thioredoxin-like_sf"/>
</dbReference>
<dbReference type="SUPFAM" id="SSF47616">
    <property type="entry name" value="GST C-terminal domain-like"/>
    <property type="match status" value="1"/>
</dbReference>
<proteinExistence type="predicted"/>
<keyword evidence="4" id="KW-1185">Reference proteome</keyword>
<reference evidence="3 4" key="1">
    <citation type="submission" date="2024-09" db="EMBL/GenBank/DDBJ databases">
        <authorList>
            <person name="Zhang Z.-H."/>
        </authorList>
    </citation>
    <scope>NUCLEOTIDE SEQUENCE [LARGE SCALE GENOMIC DNA]</scope>
    <source>
        <strain evidence="3 4">HHTR114</strain>
    </source>
</reference>
<dbReference type="RefSeq" id="WP_379882147.1">
    <property type="nucleotide sequence ID" value="NZ_JBHPON010000002.1"/>
</dbReference>
<dbReference type="PANTHER" id="PTHR44051">
    <property type="entry name" value="GLUTATHIONE S-TRANSFERASE-RELATED"/>
    <property type="match status" value="1"/>
</dbReference>
<dbReference type="InterPro" id="IPR010987">
    <property type="entry name" value="Glutathione-S-Trfase_C-like"/>
</dbReference>
<dbReference type="EMBL" id="JBHPON010000002">
    <property type="protein sequence ID" value="MFC6036611.1"/>
    <property type="molecule type" value="Genomic_DNA"/>
</dbReference>
<name>A0ABW1KZP6_9PROT</name>
<evidence type="ECO:0000259" key="1">
    <source>
        <dbReference type="PROSITE" id="PS50404"/>
    </source>
</evidence>
<dbReference type="PANTHER" id="PTHR44051:SF8">
    <property type="entry name" value="GLUTATHIONE S-TRANSFERASE GSTA"/>
    <property type="match status" value="1"/>
</dbReference>
<dbReference type="Proteomes" id="UP001596116">
    <property type="component" value="Unassembled WGS sequence"/>
</dbReference>